<proteinExistence type="predicted"/>
<sequence length="60" mass="6817">MNADILKASSHVSSMYIDKTQSIVCNKTCDDTTVYQQFKPHLYASRSVLRNLEFSLSNIC</sequence>
<name>A0A0B6Y7R5_9EUPU</name>
<dbReference type="AlphaFoldDB" id="A0A0B6Y7R5"/>
<gene>
    <name evidence="1" type="primary">ORF14707</name>
</gene>
<protein>
    <submittedName>
        <fullName evidence="1">Uncharacterized protein</fullName>
    </submittedName>
</protein>
<dbReference type="EMBL" id="HACG01005006">
    <property type="protein sequence ID" value="CEK51871.1"/>
    <property type="molecule type" value="Transcribed_RNA"/>
</dbReference>
<reference evidence="1" key="1">
    <citation type="submission" date="2014-12" db="EMBL/GenBank/DDBJ databases">
        <title>Insight into the proteome of Arion vulgaris.</title>
        <authorList>
            <person name="Aradska J."/>
            <person name="Bulat T."/>
            <person name="Smidak R."/>
            <person name="Sarate P."/>
            <person name="Gangsoo J."/>
            <person name="Sialana F."/>
            <person name="Bilban M."/>
            <person name="Lubec G."/>
        </authorList>
    </citation>
    <scope>NUCLEOTIDE SEQUENCE</scope>
    <source>
        <tissue evidence="1">Skin</tissue>
    </source>
</reference>
<organism evidence="1">
    <name type="scientific">Arion vulgaris</name>
    <dbReference type="NCBI Taxonomy" id="1028688"/>
    <lineage>
        <taxon>Eukaryota</taxon>
        <taxon>Metazoa</taxon>
        <taxon>Spiralia</taxon>
        <taxon>Lophotrochozoa</taxon>
        <taxon>Mollusca</taxon>
        <taxon>Gastropoda</taxon>
        <taxon>Heterobranchia</taxon>
        <taxon>Euthyneura</taxon>
        <taxon>Panpulmonata</taxon>
        <taxon>Eupulmonata</taxon>
        <taxon>Stylommatophora</taxon>
        <taxon>Helicina</taxon>
        <taxon>Arionoidea</taxon>
        <taxon>Arionidae</taxon>
        <taxon>Arion</taxon>
    </lineage>
</organism>
<evidence type="ECO:0000313" key="1">
    <source>
        <dbReference type="EMBL" id="CEK51871.1"/>
    </source>
</evidence>
<accession>A0A0B6Y7R5</accession>